<dbReference type="AlphaFoldDB" id="A0A198A6C3"/>
<dbReference type="InterPro" id="IPR023393">
    <property type="entry name" value="START-like_dom_sf"/>
</dbReference>
<dbReference type="Pfam" id="PF08327">
    <property type="entry name" value="AHSA1"/>
    <property type="match status" value="1"/>
</dbReference>
<proteinExistence type="inferred from homology"/>
<evidence type="ECO:0000313" key="4">
    <source>
        <dbReference type="Proteomes" id="UP000078454"/>
    </source>
</evidence>
<dbReference type="Gene3D" id="3.30.530.20">
    <property type="match status" value="1"/>
</dbReference>
<protein>
    <submittedName>
        <fullName evidence="3">Activator of Hsp90 ATPase 1 family protein</fullName>
    </submittedName>
</protein>
<name>A0A198A6C3_9BACL</name>
<dbReference type="Proteomes" id="UP000078454">
    <property type="component" value="Unassembled WGS sequence"/>
</dbReference>
<evidence type="ECO:0000259" key="2">
    <source>
        <dbReference type="Pfam" id="PF08327"/>
    </source>
</evidence>
<evidence type="ECO:0000256" key="1">
    <source>
        <dbReference type="ARBA" id="ARBA00006817"/>
    </source>
</evidence>
<dbReference type="SUPFAM" id="SSF55961">
    <property type="entry name" value="Bet v1-like"/>
    <property type="match status" value="1"/>
</dbReference>
<dbReference type="STRING" id="1850517.A8708_07320"/>
<keyword evidence="4" id="KW-1185">Reference proteome</keyword>
<dbReference type="OrthoDB" id="9803476at2"/>
<sequence length="166" mass="19385">MIADLQSAQGGYLARYERHWQQDVKEVWSWLTENDKLTQWFPELEVGELREGGLMRFNMPDGTAVPMDILAYSQDQVLAFTWDKDRVRFELHAEPDGGCLLVFSEYLHQITEHTPRDLAGWHVCLDVIEALLAGRTIASRKEMWNGWYVKYKQLIDTFLTNQASYI</sequence>
<dbReference type="RefSeq" id="WP_068666769.1">
    <property type="nucleotide sequence ID" value="NZ_LYPB01000074.1"/>
</dbReference>
<comment type="similarity">
    <text evidence="1">Belongs to the AHA1 family.</text>
</comment>
<dbReference type="CDD" id="cd08899">
    <property type="entry name" value="SRPBCC_CalC_Aha1-like_6"/>
    <property type="match status" value="1"/>
</dbReference>
<reference evidence="3 4" key="1">
    <citation type="submission" date="2016-05" db="EMBL/GenBank/DDBJ databases">
        <title>Paenibacillus sp. 1ZS3-15 nov., isolated from the rhizosphere soil.</title>
        <authorList>
            <person name="Zhang X.X."/>
            <person name="Zhang J."/>
        </authorList>
    </citation>
    <scope>NUCLEOTIDE SEQUENCE [LARGE SCALE GENOMIC DNA]</scope>
    <source>
        <strain evidence="3 4">1ZS3-15</strain>
    </source>
</reference>
<comment type="caution">
    <text evidence="3">The sequence shown here is derived from an EMBL/GenBank/DDBJ whole genome shotgun (WGS) entry which is preliminary data.</text>
</comment>
<dbReference type="InterPro" id="IPR013538">
    <property type="entry name" value="ASHA1/2-like_C"/>
</dbReference>
<accession>A0A198A6C3</accession>
<gene>
    <name evidence="3" type="ORF">A8708_07320</name>
</gene>
<feature type="domain" description="Activator of Hsp90 ATPase homologue 1/2-like C-terminal" evidence="2">
    <location>
        <begin position="24"/>
        <end position="132"/>
    </location>
</feature>
<dbReference type="EMBL" id="LYPB01000074">
    <property type="protein sequence ID" value="OAS16670.1"/>
    <property type="molecule type" value="Genomic_DNA"/>
</dbReference>
<organism evidence="3 4">
    <name type="scientific">Paenibacillus oryzisoli</name>
    <dbReference type="NCBI Taxonomy" id="1850517"/>
    <lineage>
        <taxon>Bacteria</taxon>
        <taxon>Bacillati</taxon>
        <taxon>Bacillota</taxon>
        <taxon>Bacilli</taxon>
        <taxon>Bacillales</taxon>
        <taxon>Paenibacillaceae</taxon>
        <taxon>Paenibacillus</taxon>
    </lineage>
</organism>
<evidence type="ECO:0000313" key="3">
    <source>
        <dbReference type="EMBL" id="OAS16670.1"/>
    </source>
</evidence>